<evidence type="ECO:0000256" key="1">
    <source>
        <dbReference type="SAM" id="MobiDB-lite"/>
    </source>
</evidence>
<evidence type="ECO:0000313" key="4">
    <source>
        <dbReference type="Proteomes" id="UP000298781"/>
    </source>
</evidence>
<name>A0A4D7AXU5_9HYPH</name>
<feature type="region of interest" description="Disordered" evidence="1">
    <location>
        <begin position="25"/>
        <end position="53"/>
    </location>
</feature>
<dbReference type="Proteomes" id="UP000298781">
    <property type="component" value="Chromosome"/>
</dbReference>
<dbReference type="KEGG" id="pstg:E8M01_12635"/>
<reference evidence="3 4" key="1">
    <citation type="submission" date="2019-04" db="EMBL/GenBank/DDBJ databases">
        <title>Phreatobacter aquaticus sp. nov.</title>
        <authorList>
            <person name="Choi A."/>
        </authorList>
    </citation>
    <scope>NUCLEOTIDE SEQUENCE [LARGE SCALE GENOMIC DNA]</scope>
    <source>
        <strain evidence="3 4">KCTC 52518</strain>
    </source>
</reference>
<dbReference type="EMBL" id="CP039690">
    <property type="protein sequence ID" value="QCI64991.1"/>
    <property type="molecule type" value="Genomic_DNA"/>
</dbReference>
<keyword evidence="2" id="KW-0732">Signal</keyword>
<feature type="signal peptide" evidence="2">
    <location>
        <begin position="1"/>
        <end position="28"/>
    </location>
</feature>
<evidence type="ECO:0000313" key="3">
    <source>
        <dbReference type="EMBL" id="QCI64991.1"/>
    </source>
</evidence>
<sequence length="109" mass="11078">MVLHRTRLAALSALVTLALLAGSPARSAEAGPVWGDGAPAERPMPANPPQTLADAAGRHCASRCASPLIGPTCGPVHGVDPPRFRGVIGPCVMDIGVARVDPVGRTAEQ</sequence>
<protein>
    <submittedName>
        <fullName evidence="3">Uncharacterized protein</fullName>
    </submittedName>
</protein>
<proteinExistence type="predicted"/>
<dbReference type="RefSeq" id="WP_136960441.1">
    <property type="nucleotide sequence ID" value="NZ_CP039690.1"/>
</dbReference>
<gene>
    <name evidence="3" type="ORF">E8M01_12635</name>
</gene>
<feature type="chain" id="PRO_5020585144" evidence="2">
    <location>
        <begin position="29"/>
        <end position="109"/>
    </location>
</feature>
<organism evidence="3 4">
    <name type="scientific">Phreatobacter stygius</name>
    <dbReference type="NCBI Taxonomy" id="1940610"/>
    <lineage>
        <taxon>Bacteria</taxon>
        <taxon>Pseudomonadati</taxon>
        <taxon>Pseudomonadota</taxon>
        <taxon>Alphaproteobacteria</taxon>
        <taxon>Hyphomicrobiales</taxon>
        <taxon>Phreatobacteraceae</taxon>
        <taxon>Phreatobacter</taxon>
    </lineage>
</organism>
<accession>A0A4D7AXU5</accession>
<evidence type="ECO:0000256" key="2">
    <source>
        <dbReference type="SAM" id="SignalP"/>
    </source>
</evidence>
<keyword evidence="4" id="KW-1185">Reference proteome</keyword>
<dbReference type="AlphaFoldDB" id="A0A4D7AXU5"/>